<sequence length="311" mass="34061">MIAAGAGIRTAAALSGMAQEHARDMFEDDAAVGIAEAGSILGQIAIIEEVTDPIQACTVYFEKAPATSRKALYASALQWLARCAYAMLNRLGRQTGSSLKREEFDMAVAAITRQICGSRRQVMPRAFPDLHSRSTMTLVALVNTTQSGDTMLPVLVAFTVETSRGELCTMYNQFRYDVHRSMLYCLAEHLGFGFASQNHFDVVASNLGKRYQAGLRRGLVNEGCYWGFEDDKSNFAVWYGIPYAIVVGAPADIVAQLSSPRHTKGIHQLHDLTDRSTVSLILDAAKRGSPCSALEMLRLLRDPRAYATVKV</sequence>
<dbReference type="GeneID" id="20225456"/>
<protein>
    <submittedName>
        <fullName evidence="1">Uncharacterized protein</fullName>
    </submittedName>
</protein>
<reference evidence="1 2" key="1">
    <citation type="journal article" date="2011" name="Proc. Natl. Acad. Sci. U.S.A.">
        <title>Niche of harmful alga Aureococcus anophagefferens revealed through ecogenomics.</title>
        <authorList>
            <person name="Gobler C.J."/>
            <person name="Berry D.L."/>
            <person name="Dyhrman S.T."/>
            <person name="Wilhelm S.W."/>
            <person name="Salamov A."/>
            <person name="Lobanov A.V."/>
            <person name="Zhang Y."/>
            <person name="Collier J.L."/>
            <person name="Wurch L.L."/>
            <person name="Kustka A.B."/>
            <person name="Dill B.D."/>
            <person name="Shah M."/>
            <person name="VerBerkmoes N.C."/>
            <person name="Kuo A."/>
            <person name="Terry A."/>
            <person name="Pangilinan J."/>
            <person name="Lindquist E.A."/>
            <person name="Lucas S."/>
            <person name="Paulsen I.T."/>
            <person name="Hattenrath-Lehmann T.K."/>
            <person name="Talmage S.C."/>
            <person name="Walker E.A."/>
            <person name="Koch F."/>
            <person name="Burson A.M."/>
            <person name="Marcoval M.A."/>
            <person name="Tang Y.Z."/>
            <person name="Lecleir G.R."/>
            <person name="Coyne K.J."/>
            <person name="Berg G.M."/>
            <person name="Bertrand E.M."/>
            <person name="Saito M.A."/>
            <person name="Gladyshev V.N."/>
            <person name="Grigoriev I.V."/>
        </authorList>
    </citation>
    <scope>NUCLEOTIDE SEQUENCE [LARGE SCALE GENOMIC DNA]</scope>
    <source>
        <strain evidence="2">CCMP 1984</strain>
    </source>
</reference>
<dbReference type="EMBL" id="GL833135">
    <property type="protein sequence ID" value="EGB06303.1"/>
    <property type="molecule type" value="Genomic_DNA"/>
</dbReference>
<name>F0YES5_AURAN</name>
<proteinExistence type="predicted"/>
<dbReference type="InParanoid" id="F0YES5"/>
<dbReference type="AlphaFoldDB" id="F0YES5"/>
<accession>F0YES5</accession>
<dbReference type="OrthoDB" id="10587498at2759"/>
<dbReference type="RefSeq" id="XP_009038883.1">
    <property type="nucleotide sequence ID" value="XM_009040635.1"/>
</dbReference>
<keyword evidence="2" id="KW-1185">Reference proteome</keyword>
<evidence type="ECO:0000313" key="2">
    <source>
        <dbReference type="Proteomes" id="UP000002729"/>
    </source>
</evidence>
<organism evidence="2">
    <name type="scientific">Aureococcus anophagefferens</name>
    <name type="common">Harmful bloom alga</name>
    <dbReference type="NCBI Taxonomy" id="44056"/>
    <lineage>
        <taxon>Eukaryota</taxon>
        <taxon>Sar</taxon>
        <taxon>Stramenopiles</taxon>
        <taxon>Ochrophyta</taxon>
        <taxon>Pelagophyceae</taxon>
        <taxon>Pelagomonadales</taxon>
        <taxon>Pelagomonadaceae</taxon>
        <taxon>Aureococcus</taxon>
    </lineage>
</organism>
<dbReference type="Proteomes" id="UP000002729">
    <property type="component" value="Unassembled WGS sequence"/>
</dbReference>
<evidence type="ECO:0000313" key="1">
    <source>
        <dbReference type="EMBL" id="EGB06303.1"/>
    </source>
</evidence>
<dbReference type="KEGG" id="aaf:AURANDRAFT_65676"/>
<gene>
    <name evidence="1" type="ORF">AURANDRAFT_65676</name>
</gene>